<feature type="domain" description="Rhodanese" evidence="2">
    <location>
        <begin position="25"/>
        <end position="141"/>
    </location>
</feature>
<evidence type="ECO:0000313" key="4">
    <source>
        <dbReference type="Proteomes" id="UP000005019"/>
    </source>
</evidence>
<keyword evidence="4" id="KW-1185">Reference proteome</keyword>
<dbReference type="Gene3D" id="3.40.250.10">
    <property type="entry name" value="Rhodanese-like domain"/>
    <property type="match status" value="1"/>
</dbReference>
<evidence type="ECO:0000313" key="3">
    <source>
        <dbReference type="EMBL" id="EGK72971.1"/>
    </source>
</evidence>
<dbReference type="RefSeq" id="WP_008059050.1">
    <property type="nucleotide sequence ID" value="NZ_AFHG01000030.1"/>
</dbReference>
<dbReference type="SUPFAM" id="SSF52821">
    <property type="entry name" value="Rhodanese/Cell cycle control phosphatase"/>
    <property type="match status" value="1"/>
</dbReference>
<dbReference type="Proteomes" id="UP000005019">
    <property type="component" value="Unassembled WGS sequence"/>
</dbReference>
<dbReference type="NCBIfam" id="NF008750">
    <property type="entry name" value="PRK11784.1-2"/>
    <property type="match status" value="1"/>
</dbReference>
<dbReference type="NCBIfam" id="TIGR03167">
    <property type="entry name" value="tRNA_sel_U_synt"/>
    <property type="match status" value="1"/>
</dbReference>
<comment type="caution">
    <text evidence="3">The sequence shown here is derived from an EMBL/GenBank/DDBJ whole genome shotgun (WGS) entry which is preliminary data.</text>
</comment>
<proteinExistence type="predicted"/>
<gene>
    <name evidence="3" type="ORF">METUNv1_00806</name>
</gene>
<name>F5R904_METUF</name>
<reference evidence="3 4" key="1">
    <citation type="journal article" date="2011" name="J. Bacteriol.">
        <title>Genome sequence of Methyloversatilis universalis FAM5T, a methylotrophic representative of the order Rhodocyclales.</title>
        <authorList>
            <person name="Kittichotirat W."/>
            <person name="Good N.M."/>
            <person name="Hall R."/>
            <person name="Bringel F."/>
            <person name="Lajus A."/>
            <person name="Medigue C."/>
            <person name="Smalley N.E."/>
            <person name="Beck D."/>
            <person name="Bumgarner R."/>
            <person name="Vuilleumier S."/>
            <person name="Kalyuzhnaya M.G."/>
        </authorList>
    </citation>
    <scope>NUCLEOTIDE SEQUENCE [LARGE SCALE GENOMIC DNA]</scope>
    <source>
        <strain evidence="4">ATCC BAA-1314 / JCM 13912 / FAM5</strain>
    </source>
</reference>
<dbReference type="Pfam" id="PF26341">
    <property type="entry name" value="AAA_SelU"/>
    <property type="match status" value="1"/>
</dbReference>
<dbReference type="EMBL" id="AFHG01000030">
    <property type="protein sequence ID" value="EGK72971.1"/>
    <property type="molecule type" value="Genomic_DNA"/>
</dbReference>
<dbReference type="STRING" id="1000565.METUNv1_00806"/>
<dbReference type="PANTHER" id="PTHR30401">
    <property type="entry name" value="TRNA 2-SELENOURIDINE SYNTHASE"/>
    <property type="match status" value="1"/>
</dbReference>
<dbReference type="GO" id="GO:0043828">
    <property type="term" value="F:tRNA 2-selenouridine synthase activity"/>
    <property type="evidence" value="ECO:0007669"/>
    <property type="project" value="InterPro"/>
</dbReference>
<sequence length="359" mass="39946">MNAPSGHRKPAGLASVEHLYDFDDIIDTRSPAEFALDHVPGAINCPALDDAQRAEIGTLYKQVSPFVARRRGAALVAINIGRHLLERFQDKGPDWRPLIYCWRGGKRSGAFVTVFRQIGWDAHQLEGGYKAYRREALARLATLPARLDFRVLSGPTGSAKSRVLEALAASGEQVLDLEALAAHKGSVLGRQPGLEQPPQKLFESRLLHALERLDPQRPVYAEAESRRIGLITVPEPLIERLRAAACIRIDASPEARTEFLLRDYDYMTRDADGLIERLERLIELRGRETVGAWCALAREGRWPALVSALLAQHYDPLYRRSQNGNYQGHRDAPTVTADTLDDAGIARLAQRIAALERTT</sequence>
<dbReference type="GO" id="GO:0002098">
    <property type="term" value="P:tRNA wobble uridine modification"/>
    <property type="evidence" value="ECO:0007669"/>
    <property type="project" value="InterPro"/>
</dbReference>
<dbReference type="Pfam" id="PF00581">
    <property type="entry name" value="Rhodanese"/>
    <property type="match status" value="1"/>
</dbReference>
<organism evidence="3 4">
    <name type="scientific">Methyloversatilis universalis (strain ATCC BAA-1314 / DSM 25237 / JCM 13912 / CCUG 52030 / FAM5)</name>
    <dbReference type="NCBI Taxonomy" id="1000565"/>
    <lineage>
        <taxon>Bacteria</taxon>
        <taxon>Pseudomonadati</taxon>
        <taxon>Pseudomonadota</taxon>
        <taxon>Betaproteobacteria</taxon>
        <taxon>Nitrosomonadales</taxon>
        <taxon>Sterolibacteriaceae</taxon>
        <taxon>Methyloversatilis</taxon>
    </lineage>
</organism>
<dbReference type="InterPro" id="IPR001763">
    <property type="entry name" value="Rhodanese-like_dom"/>
</dbReference>
<keyword evidence="1" id="KW-0711">Selenium</keyword>
<accession>F5R904</accession>
<dbReference type="InterPro" id="IPR036873">
    <property type="entry name" value="Rhodanese-like_dom_sf"/>
</dbReference>
<dbReference type="InterPro" id="IPR017582">
    <property type="entry name" value="SelU"/>
</dbReference>
<dbReference type="PROSITE" id="PS50206">
    <property type="entry name" value="RHODANESE_3"/>
    <property type="match status" value="1"/>
</dbReference>
<evidence type="ECO:0000259" key="2">
    <source>
        <dbReference type="PROSITE" id="PS50206"/>
    </source>
</evidence>
<dbReference type="SMART" id="SM00450">
    <property type="entry name" value="RHOD"/>
    <property type="match status" value="1"/>
</dbReference>
<dbReference type="InterPro" id="IPR058840">
    <property type="entry name" value="AAA_SelU"/>
</dbReference>
<evidence type="ECO:0000256" key="1">
    <source>
        <dbReference type="ARBA" id="ARBA00023266"/>
    </source>
</evidence>
<dbReference type="AlphaFoldDB" id="F5R904"/>
<dbReference type="OrthoDB" id="9808735at2"/>
<dbReference type="eggNOG" id="COG2603">
    <property type="taxonomic scope" value="Bacteria"/>
</dbReference>
<protein>
    <recommendedName>
        <fullName evidence="2">Rhodanese domain-containing protein</fullName>
    </recommendedName>
</protein>
<dbReference type="PANTHER" id="PTHR30401:SF0">
    <property type="entry name" value="TRNA 2-SELENOURIDINE SYNTHASE"/>
    <property type="match status" value="1"/>
</dbReference>
<dbReference type="NCBIfam" id="NF008752">
    <property type="entry name" value="PRK11784.1-4"/>
    <property type="match status" value="1"/>
</dbReference>